<proteinExistence type="predicted"/>
<reference evidence="2 3" key="1">
    <citation type="journal article" date="2021" name="Elife">
        <title>Chloroplast acquisition without the gene transfer in kleptoplastic sea slugs, Plakobranchus ocellatus.</title>
        <authorList>
            <person name="Maeda T."/>
            <person name="Takahashi S."/>
            <person name="Yoshida T."/>
            <person name="Shimamura S."/>
            <person name="Takaki Y."/>
            <person name="Nagai Y."/>
            <person name="Toyoda A."/>
            <person name="Suzuki Y."/>
            <person name="Arimoto A."/>
            <person name="Ishii H."/>
            <person name="Satoh N."/>
            <person name="Nishiyama T."/>
            <person name="Hasebe M."/>
            <person name="Maruyama T."/>
            <person name="Minagawa J."/>
            <person name="Obokata J."/>
            <person name="Shigenobu S."/>
        </authorList>
    </citation>
    <scope>NUCLEOTIDE SEQUENCE [LARGE SCALE GENOMIC DNA]</scope>
</reference>
<evidence type="ECO:0000313" key="3">
    <source>
        <dbReference type="Proteomes" id="UP000735302"/>
    </source>
</evidence>
<gene>
    <name evidence="2" type="ORF">PoB_002446700</name>
</gene>
<feature type="compositionally biased region" description="Basic and acidic residues" evidence="1">
    <location>
        <begin position="26"/>
        <end position="62"/>
    </location>
</feature>
<organism evidence="2 3">
    <name type="scientific">Plakobranchus ocellatus</name>
    <dbReference type="NCBI Taxonomy" id="259542"/>
    <lineage>
        <taxon>Eukaryota</taxon>
        <taxon>Metazoa</taxon>
        <taxon>Spiralia</taxon>
        <taxon>Lophotrochozoa</taxon>
        <taxon>Mollusca</taxon>
        <taxon>Gastropoda</taxon>
        <taxon>Heterobranchia</taxon>
        <taxon>Euthyneura</taxon>
        <taxon>Panpulmonata</taxon>
        <taxon>Sacoglossa</taxon>
        <taxon>Placobranchoidea</taxon>
        <taxon>Plakobranchidae</taxon>
        <taxon>Plakobranchus</taxon>
    </lineage>
</organism>
<dbReference type="AlphaFoldDB" id="A0AAV3ZTH2"/>
<accession>A0AAV3ZTH2</accession>
<dbReference type="Proteomes" id="UP000735302">
    <property type="component" value="Unassembled WGS sequence"/>
</dbReference>
<evidence type="ECO:0000256" key="1">
    <source>
        <dbReference type="SAM" id="MobiDB-lite"/>
    </source>
</evidence>
<protein>
    <submittedName>
        <fullName evidence="2">Uncharacterized protein</fullName>
    </submittedName>
</protein>
<name>A0AAV3ZTH2_9GAST</name>
<comment type="caution">
    <text evidence="2">The sequence shown here is derived from an EMBL/GenBank/DDBJ whole genome shotgun (WGS) entry which is preliminary data.</text>
</comment>
<dbReference type="EMBL" id="BLXT01002828">
    <property type="protein sequence ID" value="GFN97961.1"/>
    <property type="molecule type" value="Genomic_DNA"/>
</dbReference>
<evidence type="ECO:0000313" key="2">
    <source>
        <dbReference type="EMBL" id="GFN97961.1"/>
    </source>
</evidence>
<keyword evidence="3" id="KW-1185">Reference proteome</keyword>
<sequence>MSTIWVIFPEGDPSRGRPTPRGRPCVQRETRQEADLRPEGDPTFRETYAQRETLRPEGDPSRGRPTPRGRPKADFEVPLISPPEALCHACL</sequence>
<feature type="region of interest" description="Disordered" evidence="1">
    <location>
        <begin position="1"/>
        <end position="77"/>
    </location>
</feature>